<proteinExistence type="inferred from homology"/>
<dbReference type="GO" id="GO:0005829">
    <property type="term" value="C:cytosol"/>
    <property type="evidence" value="ECO:0007669"/>
    <property type="project" value="TreeGrafter"/>
</dbReference>
<dbReference type="GO" id="GO:0008408">
    <property type="term" value="F:3'-5' exonuclease activity"/>
    <property type="evidence" value="ECO:0007669"/>
    <property type="project" value="UniProtKB-UniRule"/>
</dbReference>
<dbReference type="SUPFAM" id="SSF52540">
    <property type="entry name" value="P-loop containing nucleoside triphosphate hydrolases"/>
    <property type="match status" value="1"/>
</dbReference>
<accession>A0A1H6S8I0</accession>
<dbReference type="PANTHER" id="PTHR30231">
    <property type="entry name" value="DNA POLYMERASE III SUBUNIT EPSILON"/>
    <property type="match status" value="1"/>
</dbReference>
<dbReference type="InterPro" id="IPR006555">
    <property type="entry name" value="ATP-dep_Helicase_C"/>
</dbReference>
<evidence type="ECO:0000259" key="8">
    <source>
        <dbReference type="PROSITE" id="PS51193"/>
    </source>
</evidence>
<evidence type="ECO:0000256" key="3">
    <source>
        <dbReference type="ARBA" id="ARBA00022801"/>
    </source>
</evidence>
<dbReference type="InterPro" id="IPR013520">
    <property type="entry name" value="Ribonucl_H"/>
</dbReference>
<dbReference type="InterPro" id="IPR012337">
    <property type="entry name" value="RNaseH-like_sf"/>
</dbReference>
<evidence type="ECO:0000256" key="7">
    <source>
        <dbReference type="RuleBase" id="RU364106"/>
    </source>
</evidence>
<dbReference type="CDD" id="cd06127">
    <property type="entry name" value="DEDDh"/>
    <property type="match status" value="1"/>
</dbReference>
<sequence>MWYNFRKTPTDSEMIKMDGKRYAVVDLETTGHSPKSGDRIIEIGMALVENGSVTKTYATFLKPGRKIPAFISSLTGIREKDVADAPLFEDRAAEIREWLEGCVFVAHNVSFDLPFLQHEFRRAGLPKWSGETVDTVELAKIICPSAPSFKLQDIAAEFGIGLENAHRAIEDATATAELLIRLQEETDKLPEPTLSILHKRSFRLKSDLSSLFYEALKKKRRHVAGEKGCFTWKGIAMKNPIPQKNRVSADIGYPEGKDAKETRFRHAFEKYEERPAQSAMMDAVYDSLESKTEIAVEAATGIGKTFAYLLPAAVHSVRERRPVVISTHTNHLTEQIIGRDMEKAERAVGVPLRTALLKGVGHYIDLERFAGILAAEDESYDETLAILQVVVWLAGTETGDLEELNVSGGGRLFLDKIRKYRAAVRDSGLENSDFYLRSLHRARNADLLITNHAMLLSTQDRIHSPFPNISGMVIDEAHQFITAARAHAETLFSYTDFKYTLGQMGKPGEGLLQDRFVSLSRKTGMPGEREAERSGEMYDRAMDAFDAAFEGMQSLIQTLGADRPHEQKRTFALTDLEPLVLLCREAGELLYAYLDKVAELTGPLMNGAGEKYPEEARFYSEWQHWVREIRLQAAGWMELFGPAGLDDAAAWIEADMRSIPGSLKIVRQPADVSGLIRQAVKPDGRFGVIWTSGTLSLPGRERFIADQIGLPKTVEIQKFAAPPEFYRGAKMYIVSDMPDILNVPQQEYIESVADAVVQAVIATGGRCFVLFTSHDMLRKTYELIVDSELLAEHMLIAQGITPGSRMRLLKSFQRFSNSVLFGTDSFWEGVDAPGDALAAVIVVRLPFSSPENPLFKARAARIAASGKNPFQELSLPEAIIKFRQGFGRLIRSSSDRGAYIVLDRRIEKKSYGHDFIRALPPVPVEKVGLGDMVLELESWYNDKV</sequence>
<dbReference type="GO" id="GO:0003677">
    <property type="term" value="F:DNA binding"/>
    <property type="evidence" value="ECO:0007669"/>
    <property type="project" value="InterPro"/>
</dbReference>
<feature type="binding site" evidence="6">
    <location>
        <begin position="298"/>
        <end position="305"/>
    </location>
    <ligand>
        <name>ATP</name>
        <dbReference type="ChEBI" id="CHEBI:30616"/>
    </ligand>
</feature>
<organism evidence="9 10">
    <name type="scientific">Bhargavaea ginsengi</name>
    <dbReference type="NCBI Taxonomy" id="426757"/>
    <lineage>
        <taxon>Bacteria</taxon>
        <taxon>Bacillati</taxon>
        <taxon>Bacillota</taxon>
        <taxon>Bacilli</taxon>
        <taxon>Bacillales</taxon>
        <taxon>Caryophanaceae</taxon>
        <taxon>Bhargavaea</taxon>
    </lineage>
</organism>
<dbReference type="EMBL" id="FNZF01000001">
    <property type="protein sequence ID" value="SEI64343.1"/>
    <property type="molecule type" value="Genomic_DNA"/>
</dbReference>
<dbReference type="GO" id="GO:0003887">
    <property type="term" value="F:DNA-directed DNA polymerase activity"/>
    <property type="evidence" value="ECO:0007669"/>
    <property type="project" value="InterPro"/>
</dbReference>
<dbReference type="InterPro" id="IPR014013">
    <property type="entry name" value="Helic_SF1/SF2_ATP-bd_DinG/Rad3"/>
</dbReference>
<evidence type="ECO:0000256" key="4">
    <source>
        <dbReference type="ARBA" id="ARBA00022839"/>
    </source>
</evidence>
<dbReference type="NCBIfam" id="TIGR00573">
    <property type="entry name" value="dnaq"/>
    <property type="match status" value="1"/>
</dbReference>
<comment type="function">
    <text evidence="6 7">3'-5' exonuclease.</text>
</comment>
<dbReference type="Pfam" id="PF00270">
    <property type="entry name" value="DEAD"/>
    <property type="match status" value="1"/>
</dbReference>
<dbReference type="InterPro" id="IPR006054">
    <property type="entry name" value="DnaQ"/>
</dbReference>
<keyword evidence="1 6" id="KW-0540">Nuclease</keyword>
<dbReference type="Pfam" id="PF00929">
    <property type="entry name" value="RNase_T"/>
    <property type="match status" value="1"/>
</dbReference>
<dbReference type="AlphaFoldDB" id="A0A1H6S8I0"/>
<gene>
    <name evidence="6 7" type="primary">dinG</name>
    <name evidence="9" type="ORF">SAMN04488127_0060</name>
</gene>
<dbReference type="SMART" id="SM00491">
    <property type="entry name" value="HELICc2"/>
    <property type="match status" value="1"/>
</dbReference>
<protein>
    <recommendedName>
        <fullName evidence="6 7">3'-5' exonuclease DinG</fullName>
        <ecNumber evidence="6 7">3.1.-.-</ecNumber>
    </recommendedName>
</protein>
<feature type="domain" description="Helicase ATP-binding" evidence="8">
    <location>
        <begin position="263"/>
        <end position="572"/>
    </location>
</feature>
<keyword evidence="4 6" id="KW-0269">Exonuclease</keyword>
<feature type="short sequence motif" description="DEAH box" evidence="6">
    <location>
        <begin position="475"/>
        <end position="478"/>
    </location>
</feature>
<dbReference type="Pfam" id="PF13307">
    <property type="entry name" value="Helicase_C_2"/>
    <property type="match status" value="1"/>
</dbReference>
<dbReference type="InterPro" id="IPR027417">
    <property type="entry name" value="P-loop_NTPase"/>
</dbReference>
<dbReference type="SMART" id="SM00479">
    <property type="entry name" value="EXOIII"/>
    <property type="match status" value="1"/>
</dbReference>
<dbReference type="GO" id="GO:0005524">
    <property type="term" value="F:ATP binding"/>
    <property type="evidence" value="ECO:0007669"/>
    <property type="project" value="UniProtKB-UniRule"/>
</dbReference>
<name>A0A1H6S8I0_9BACL</name>
<dbReference type="Gene3D" id="3.40.50.300">
    <property type="entry name" value="P-loop containing nucleotide triphosphate hydrolases"/>
    <property type="match status" value="2"/>
</dbReference>
<dbReference type="InterPro" id="IPR011545">
    <property type="entry name" value="DEAD/DEAH_box_helicase_dom"/>
</dbReference>
<evidence type="ECO:0000256" key="5">
    <source>
        <dbReference type="ARBA" id="ARBA00022840"/>
    </source>
</evidence>
<evidence type="ECO:0000313" key="9">
    <source>
        <dbReference type="EMBL" id="SEI64343.1"/>
    </source>
</evidence>
<evidence type="ECO:0000256" key="6">
    <source>
        <dbReference type="HAMAP-Rule" id="MF_02206"/>
    </source>
</evidence>
<reference evidence="10" key="1">
    <citation type="submission" date="2016-10" db="EMBL/GenBank/DDBJ databases">
        <authorList>
            <person name="Varghese N."/>
            <person name="Submissions S."/>
        </authorList>
    </citation>
    <scope>NUCLEOTIDE SEQUENCE [LARGE SCALE GENOMIC DNA]</scope>
    <source>
        <strain evidence="10">CGMCC 1.6763</strain>
    </source>
</reference>
<dbReference type="GO" id="GO:0045004">
    <property type="term" value="P:DNA replication proofreading"/>
    <property type="evidence" value="ECO:0007669"/>
    <property type="project" value="TreeGrafter"/>
</dbReference>
<dbReference type="SMART" id="SM00487">
    <property type="entry name" value="DEXDc"/>
    <property type="match status" value="1"/>
</dbReference>
<keyword evidence="9" id="KW-0347">Helicase</keyword>
<dbReference type="PROSITE" id="PS51193">
    <property type="entry name" value="HELICASE_ATP_BIND_2"/>
    <property type="match status" value="1"/>
</dbReference>
<dbReference type="STRING" id="426757.SAMN04488127_0060"/>
<dbReference type="NCBIfam" id="TIGR01407">
    <property type="entry name" value="dinG_rel"/>
    <property type="match status" value="1"/>
</dbReference>
<dbReference type="OrthoDB" id="9803913at2"/>
<dbReference type="FunFam" id="3.30.420.10:FF:000045">
    <property type="entry name" value="3'-5' exonuclease DinG"/>
    <property type="match status" value="1"/>
</dbReference>
<evidence type="ECO:0000256" key="2">
    <source>
        <dbReference type="ARBA" id="ARBA00022741"/>
    </source>
</evidence>
<dbReference type="PANTHER" id="PTHR30231:SF41">
    <property type="entry name" value="DNA POLYMERASE III SUBUNIT EPSILON"/>
    <property type="match status" value="1"/>
</dbReference>
<dbReference type="InterPro" id="IPR014001">
    <property type="entry name" value="Helicase_ATP-bd"/>
</dbReference>
<evidence type="ECO:0000256" key="1">
    <source>
        <dbReference type="ARBA" id="ARBA00022722"/>
    </source>
</evidence>
<comment type="similarity">
    <text evidence="6 7">Belongs to the helicase family. DinG subfamily. Type 2 sub-subfamily.</text>
</comment>
<keyword evidence="2 6" id="KW-0547">Nucleotide-binding</keyword>
<evidence type="ECO:0000313" key="10">
    <source>
        <dbReference type="Proteomes" id="UP000199200"/>
    </source>
</evidence>
<dbReference type="GO" id="GO:0016818">
    <property type="term" value="F:hydrolase activity, acting on acid anhydrides, in phosphorus-containing anhydrides"/>
    <property type="evidence" value="ECO:0007669"/>
    <property type="project" value="InterPro"/>
</dbReference>
<keyword evidence="3 6" id="KW-0378">Hydrolase</keyword>
<keyword evidence="5 6" id="KW-0067">ATP-binding</keyword>
<dbReference type="InterPro" id="IPR036397">
    <property type="entry name" value="RNaseH_sf"/>
</dbReference>
<dbReference type="InterPro" id="IPR006310">
    <property type="entry name" value="DinG"/>
</dbReference>
<dbReference type="NCBIfam" id="NF005981">
    <property type="entry name" value="PRK08074.1"/>
    <property type="match status" value="1"/>
</dbReference>
<keyword evidence="10" id="KW-1185">Reference proteome</keyword>
<dbReference type="Proteomes" id="UP000199200">
    <property type="component" value="Unassembled WGS sequence"/>
</dbReference>
<dbReference type="EC" id="3.1.-.-" evidence="6 7"/>
<dbReference type="GO" id="GO:0004386">
    <property type="term" value="F:helicase activity"/>
    <property type="evidence" value="ECO:0007669"/>
    <property type="project" value="UniProtKB-KW"/>
</dbReference>
<dbReference type="SUPFAM" id="SSF53098">
    <property type="entry name" value="Ribonuclease H-like"/>
    <property type="match status" value="1"/>
</dbReference>
<dbReference type="Gene3D" id="3.30.420.10">
    <property type="entry name" value="Ribonuclease H-like superfamily/Ribonuclease H"/>
    <property type="match status" value="1"/>
</dbReference>
<dbReference type="HAMAP" id="MF_02206">
    <property type="entry name" value="DinG_exonucl"/>
    <property type="match status" value="1"/>
</dbReference>